<accession>A0A2T0XR11</accession>
<dbReference type="EMBL" id="QPIZ01000027">
    <property type="protein sequence ID" value="RCW29510.1"/>
    <property type="molecule type" value="Genomic_DNA"/>
</dbReference>
<dbReference type="AlphaFoldDB" id="A0A2T0XR11"/>
<keyword evidence="1" id="KW-1133">Transmembrane helix</keyword>
<keyword evidence="1" id="KW-0812">Transmembrane</keyword>
<gene>
    <name evidence="2" type="ORF">DFO77_1273</name>
</gene>
<comment type="caution">
    <text evidence="2">The sequence shown here is derived from an EMBL/GenBank/DDBJ whole genome shotgun (WGS) entry which is preliminary data.</text>
</comment>
<keyword evidence="1" id="KW-0472">Membrane</keyword>
<organism evidence="2 3">
    <name type="scientific">Marinilabilia salmonicolor</name>
    <dbReference type="NCBI Taxonomy" id="989"/>
    <lineage>
        <taxon>Bacteria</taxon>
        <taxon>Pseudomonadati</taxon>
        <taxon>Bacteroidota</taxon>
        <taxon>Bacteroidia</taxon>
        <taxon>Marinilabiliales</taxon>
        <taxon>Marinilabiliaceae</taxon>
        <taxon>Marinilabilia</taxon>
    </lineage>
</organism>
<evidence type="ECO:0000256" key="1">
    <source>
        <dbReference type="SAM" id="Phobius"/>
    </source>
</evidence>
<protein>
    <submittedName>
        <fullName evidence="2">Uncharacterized protein</fullName>
    </submittedName>
</protein>
<evidence type="ECO:0000313" key="2">
    <source>
        <dbReference type="EMBL" id="RCW29510.1"/>
    </source>
</evidence>
<feature type="transmembrane region" description="Helical" evidence="1">
    <location>
        <begin position="12"/>
        <end position="31"/>
    </location>
</feature>
<dbReference type="Proteomes" id="UP000252733">
    <property type="component" value="Unassembled WGS sequence"/>
</dbReference>
<sequence length="32" mass="3686">MSLKKSYSFDLPQRILLAQAIIVFGLLFLIVF</sequence>
<evidence type="ECO:0000313" key="3">
    <source>
        <dbReference type="Proteomes" id="UP000252733"/>
    </source>
</evidence>
<keyword evidence="3" id="KW-1185">Reference proteome</keyword>
<name>A0A2T0XR11_9BACT</name>
<reference evidence="2 3" key="1">
    <citation type="submission" date="2018-07" db="EMBL/GenBank/DDBJ databases">
        <title>Freshwater and sediment microbial communities from various areas in North America, analyzing microbe dynamics in response to fracking.</title>
        <authorList>
            <person name="Lamendella R."/>
        </authorList>
    </citation>
    <scope>NUCLEOTIDE SEQUENCE [LARGE SCALE GENOMIC DNA]</scope>
    <source>
        <strain evidence="2 3">160A</strain>
    </source>
</reference>
<proteinExistence type="predicted"/>